<keyword evidence="3" id="KW-1185">Reference proteome</keyword>
<feature type="region of interest" description="Disordered" evidence="1">
    <location>
        <begin position="102"/>
        <end position="136"/>
    </location>
</feature>
<comment type="caution">
    <text evidence="2">The sequence shown here is derived from an EMBL/GenBank/DDBJ whole genome shotgun (WGS) entry which is preliminary data.</text>
</comment>
<dbReference type="Proteomes" id="UP000784294">
    <property type="component" value="Unassembled WGS sequence"/>
</dbReference>
<dbReference type="EMBL" id="CAAALY010000921">
    <property type="protein sequence ID" value="VEL07054.1"/>
    <property type="molecule type" value="Genomic_DNA"/>
</dbReference>
<sequence length="162" mass="19045">MDQLSRADEDRSRLEELVAHLEFEASNLGDFVVLVTHRRQAAKRRATRREAMLARLVEDRRCLQRRLTELVELIRRSHQLLLKKTGDQTLWDELQERRKCNEGINETIGGNETKEQGKQPDSIASREERETKGEEDLLSQSLGERFSVLKKRIVQYAFRHFT</sequence>
<proteinExistence type="predicted"/>
<dbReference type="OrthoDB" id="5978643at2759"/>
<evidence type="ECO:0000313" key="2">
    <source>
        <dbReference type="EMBL" id="VEL07054.1"/>
    </source>
</evidence>
<protein>
    <submittedName>
        <fullName evidence="2">Uncharacterized protein</fullName>
    </submittedName>
</protein>
<organism evidence="2 3">
    <name type="scientific">Protopolystoma xenopodis</name>
    <dbReference type="NCBI Taxonomy" id="117903"/>
    <lineage>
        <taxon>Eukaryota</taxon>
        <taxon>Metazoa</taxon>
        <taxon>Spiralia</taxon>
        <taxon>Lophotrochozoa</taxon>
        <taxon>Platyhelminthes</taxon>
        <taxon>Monogenea</taxon>
        <taxon>Polyopisthocotylea</taxon>
        <taxon>Polystomatidea</taxon>
        <taxon>Polystomatidae</taxon>
        <taxon>Protopolystoma</taxon>
    </lineage>
</organism>
<evidence type="ECO:0000313" key="3">
    <source>
        <dbReference type="Proteomes" id="UP000784294"/>
    </source>
</evidence>
<name>A0A448WAJ0_9PLAT</name>
<reference evidence="2" key="1">
    <citation type="submission" date="2018-11" db="EMBL/GenBank/DDBJ databases">
        <authorList>
            <consortium name="Pathogen Informatics"/>
        </authorList>
    </citation>
    <scope>NUCLEOTIDE SEQUENCE</scope>
</reference>
<feature type="compositionally biased region" description="Basic and acidic residues" evidence="1">
    <location>
        <begin position="112"/>
        <end position="135"/>
    </location>
</feature>
<dbReference type="AlphaFoldDB" id="A0A448WAJ0"/>
<accession>A0A448WAJ0</accession>
<gene>
    <name evidence="2" type="ORF">PXEA_LOCUS494</name>
</gene>
<evidence type="ECO:0000256" key="1">
    <source>
        <dbReference type="SAM" id="MobiDB-lite"/>
    </source>
</evidence>